<evidence type="ECO:0000256" key="3">
    <source>
        <dbReference type="ARBA" id="ARBA00005708"/>
    </source>
</evidence>
<dbReference type="Pfam" id="PF02152">
    <property type="entry name" value="FolB"/>
    <property type="match status" value="1"/>
</dbReference>
<comment type="catalytic activity">
    <reaction evidence="1 6">
        <text>7,8-dihydroneopterin = 6-hydroxymethyl-7,8-dihydropterin + glycolaldehyde</text>
        <dbReference type="Rhea" id="RHEA:10540"/>
        <dbReference type="ChEBI" id="CHEBI:17001"/>
        <dbReference type="ChEBI" id="CHEBI:17071"/>
        <dbReference type="ChEBI" id="CHEBI:44841"/>
        <dbReference type="EC" id="4.1.2.25"/>
    </reaction>
</comment>
<dbReference type="SMART" id="SM00905">
    <property type="entry name" value="FolB"/>
    <property type="match status" value="1"/>
</dbReference>
<dbReference type="EC" id="4.1.2.25" evidence="6"/>
<dbReference type="STRING" id="1121884.SAMN02745131_01746"/>
<dbReference type="SUPFAM" id="SSF55620">
    <property type="entry name" value="Tetrahydrobiopterin biosynthesis enzymes-like"/>
    <property type="match status" value="1"/>
</dbReference>
<gene>
    <name evidence="8" type="ORF">SAMN02745131_01746</name>
</gene>
<dbReference type="OrthoDB" id="9803748at2"/>
<dbReference type="NCBIfam" id="TIGR00525">
    <property type="entry name" value="folB"/>
    <property type="match status" value="1"/>
</dbReference>
<proteinExistence type="inferred from homology"/>
<dbReference type="Proteomes" id="UP000184048">
    <property type="component" value="Unassembled WGS sequence"/>
</dbReference>
<dbReference type="EMBL" id="FQUU01000006">
    <property type="protein sequence ID" value="SHF08758.1"/>
    <property type="molecule type" value="Genomic_DNA"/>
</dbReference>
<evidence type="ECO:0000259" key="7">
    <source>
        <dbReference type="SMART" id="SM00905"/>
    </source>
</evidence>
<accession>A0A1M4YSR6</accession>
<dbReference type="GO" id="GO:0046656">
    <property type="term" value="P:folic acid biosynthetic process"/>
    <property type="evidence" value="ECO:0007669"/>
    <property type="project" value="UniProtKB-UniRule"/>
</dbReference>
<dbReference type="PANTHER" id="PTHR42844:SF1">
    <property type="entry name" value="DIHYDRONEOPTERIN ALDOLASE 1-RELATED"/>
    <property type="match status" value="1"/>
</dbReference>
<evidence type="ECO:0000313" key="8">
    <source>
        <dbReference type="EMBL" id="SHF08758.1"/>
    </source>
</evidence>
<dbReference type="RefSeq" id="WP_072834954.1">
    <property type="nucleotide sequence ID" value="NZ_FQUU01000006.1"/>
</dbReference>
<dbReference type="InterPro" id="IPR043133">
    <property type="entry name" value="GTP-CH-I_C/QueF"/>
</dbReference>
<dbReference type="InterPro" id="IPR006156">
    <property type="entry name" value="Dihydroneopterin_aldolase"/>
</dbReference>
<dbReference type="PANTHER" id="PTHR42844">
    <property type="entry name" value="DIHYDRONEOPTERIN ALDOLASE 1-RELATED"/>
    <property type="match status" value="1"/>
</dbReference>
<evidence type="ECO:0000256" key="4">
    <source>
        <dbReference type="ARBA" id="ARBA00022909"/>
    </source>
</evidence>
<organism evidence="8 9">
    <name type="scientific">Flavisolibacter ginsengisoli DSM 18119</name>
    <dbReference type="NCBI Taxonomy" id="1121884"/>
    <lineage>
        <taxon>Bacteria</taxon>
        <taxon>Pseudomonadati</taxon>
        <taxon>Bacteroidota</taxon>
        <taxon>Chitinophagia</taxon>
        <taxon>Chitinophagales</taxon>
        <taxon>Chitinophagaceae</taxon>
        <taxon>Flavisolibacter</taxon>
    </lineage>
</organism>
<evidence type="ECO:0000256" key="5">
    <source>
        <dbReference type="ARBA" id="ARBA00023239"/>
    </source>
</evidence>
<keyword evidence="5 6" id="KW-0456">Lyase</keyword>
<dbReference type="Gene3D" id="3.30.1130.10">
    <property type="match status" value="1"/>
</dbReference>
<comment type="similarity">
    <text evidence="3 6">Belongs to the DHNA family.</text>
</comment>
<keyword evidence="9" id="KW-1185">Reference proteome</keyword>
<name>A0A1M4YSR6_9BACT</name>
<dbReference type="AlphaFoldDB" id="A0A1M4YSR6"/>
<dbReference type="UniPathway" id="UPA00077">
    <property type="reaction ID" value="UER00154"/>
</dbReference>
<dbReference type="InterPro" id="IPR006157">
    <property type="entry name" value="FolB_dom"/>
</dbReference>
<reference evidence="8 9" key="1">
    <citation type="submission" date="2016-11" db="EMBL/GenBank/DDBJ databases">
        <authorList>
            <person name="Jaros S."/>
            <person name="Januszkiewicz K."/>
            <person name="Wedrychowicz H."/>
        </authorList>
    </citation>
    <scope>NUCLEOTIDE SEQUENCE [LARGE SCALE GENOMIC DNA]</scope>
    <source>
        <strain evidence="8 9">DSM 18119</strain>
    </source>
</reference>
<comment type="pathway">
    <text evidence="2 6">Cofactor biosynthesis; tetrahydrofolate biosynthesis; 2-amino-4-hydroxy-6-hydroxymethyl-7,8-dihydropteridine diphosphate from 7,8-dihydroneopterin triphosphate: step 3/4.</text>
</comment>
<evidence type="ECO:0000256" key="2">
    <source>
        <dbReference type="ARBA" id="ARBA00005013"/>
    </source>
</evidence>
<feature type="domain" description="Dihydroneopterin aldolase/epimerase" evidence="7">
    <location>
        <begin position="7"/>
        <end position="118"/>
    </location>
</feature>
<comment type="function">
    <text evidence="6">Catalyzes the conversion of 7,8-dihydroneopterin to 6-hydroxymethyl-7,8-dihydropterin.</text>
</comment>
<evidence type="ECO:0000256" key="1">
    <source>
        <dbReference type="ARBA" id="ARBA00001353"/>
    </source>
</evidence>
<sequence length="123" mass="14071">MPGQFNIELKGLRFFAGHGMYEEEYKVGNEFEVDISIDTLAPELHVSSLSQTVDYVAVYRIVQEEFRIRQYYIETCAMQIADKLELQFPQINKIIISIRKLNAPITNFTGSVGVTYTRIAASK</sequence>
<evidence type="ECO:0000256" key="6">
    <source>
        <dbReference type="RuleBase" id="RU362079"/>
    </source>
</evidence>
<dbReference type="GO" id="GO:0046654">
    <property type="term" value="P:tetrahydrofolate biosynthetic process"/>
    <property type="evidence" value="ECO:0007669"/>
    <property type="project" value="UniProtKB-UniRule"/>
</dbReference>
<dbReference type="GO" id="GO:0004150">
    <property type="term" value="F:dihydroneopterin aldolase activity"/>
    <property type="evidence" value="ECO:0007669"/>
    <property type="project" value="UniProtKB-UniRule"/>
</dbReference>
<keyword evidence="4 6" id="KW-0289">Folate biosynthesis</keyword>
<evidence type="ECO:0000313" key="9">
    <source>
        <dbReference type="Proteomes" id="UP000184048"/>
    </source>
</evidence>
<dbReference type="GO" id="GO:0005737">
    <property type="term" value="C:cytoplasm"/>
    <property type="evidence" value="ECO:0007669"/>
    <property type="project" value="TreeGrafter"/>
</dbReference>
<protein>
    <recommendedName>
        <fullName evidence="6">7,8-dihydroneopterin aldolase</fullName>
        <ecNumber evidence="6">4.1.2.25</ecNumber>
    </recommendedName>
</protein>